<evidence type="ECO:0000313" key="2">
    <source>
        <dbReference type="Proteomes" id="UP000282423"/>
    </source>
</evidence>
<organism evidence="1 2">
    <name type="scientific">Sphingobacterium puteale</name>
    <dbReference type="NCBI Taxonomy" id="2420510"/>
    <lineage>
        <taxon>Bacteria</taxon>
        <taxon>Pseudomonadati</taxon>
        <taxon>Bacteroidota</taxon>
        <taxon>Sphingobacteriia</taxon>
        <taxon>Sphingobacteriales</taxon>
        <taxon>Sphingobacteriaceae</taxon>
        <taxon>Sphingobacterium</taxon>
    </lineage>
</organism>
<dbReference type="Gene3D" id="1.20.1590.10">
    <property type="entry name" value="YP_001051499.1 domain like"/>
    <property type="match status" value="1"/>
</dbReference>
<dbReference type="AlphaFoldDB" id="A0A420VXS2"/>
<dbReference type="EMBL" id="RBWS01000009">
    <property type="protein sequence ID" value="RKO71196.1"/>
    <property type="molecule type" value="Genomic_DNA"/>
</dbReference>
<dbReference type="OrthoDB" id="1152652at2"/>
<evidence type="ECO:0000313" key="1">
    <source>
        <dbReference type="EMBL" id="RKO71196.1"/>
    </source>
</evidence>
<dbReference type="RefSeq" id="WP_121124752.1">
    <property type="nucleotide sequence ID" value="NZ_RBWS01000009.1"/>
</dbReference>
<evidence type="ECO:0008006" key="3">
    <source>
        <dbReference type="Google" id="ProtNLM"/>
    </source>
</evidence>
<accession>A0A420VXS2</accession>
<dbReference type="Proteomes" id="UP000282423">
    <property type="component" value="Unassembled WGS sequence"/>
</dbReference>
<reference evidence="1 2" key="1">
    <citation type="submission" date="2018-10" db="EMBL/GenBank/DDBJ databases">
        <title>Sphingobacterium sp. M05W1-28.</title>
        <authorList>
            <person name="Cai H."/>
        </authorList>
    </citation>
    <scope>NUCLEOTIDE SEQUENCE [LARGE SCALE GENOMIC DNA]</scope>
    <source>
        <strain evidence="1 2">M05W1-28</strain>
    </source>
</reference>
<sequence length="187" mass="21739">MKDNNGFKAYMDECRKYTAAIKDENLFFWGGWVCEELLAISQGIISRLLAEKEISLIKDILSYIWSVVDSNDKLSPEKSRIYLRDLNDINETDLDRTDYQENALYELIISIDAIMNFAVSKRRGFEYNLSMAVLNAIDSKLQDDDQDILTDEGFNEPIVQREIESQTLILRLMAEKKLDSNSKKLYR</sequence>
<name>A0A420VXS2_9SPHI</name>
<dbReference type="InterPro" id="IPR023381">
    <property type="entry name" value="YP001051499.1-like_dom_sf"/>
</dbReference>
<comment type="caution">
    <text evidence="1">The sequence shown here is derived from an EMBL/GenBank/DDBJ whole genome shotgun (WGS) entry which is preliminary data.</text>
</comment>
<proteinExistence type="predicted"/>
<protein>
    <recommendedName>
        <fullName evidence="3">DUF416 family protein</fullName>
    </recommendedName>
</protein>
<keyword evidence="2" id="KW-1185">Reference proteome</keyword>
<gene>
    <name evidence="1" type="ORF">D7322_13665</name>
</gene>